<proteinExistence type="predicted"/>
<sequence length="38" mass="4526">MEKLDYIKTFKAANLGTEGYIADFLLYFFVLKDNMHKH</sequence>
<dbReference type="EMBL" id="FNAO01000008">
    <property type="protein sequence ID" value="SDE92462.1"/>
    <property type="molecule type" value="Genomic_DNA"/>
</dbReference>
<keyword evidence="1" id="KW-1133">Transmembrane helix</keyword>
<gene>
    <name evidence="2" type="ORF">SAMN05421636_108317</name>
</gene>
<organism evidence="2 3">
    <name type="scientific">Pricia antarctica</name>
    <dbReference type="NCBI Taxonomy" id="641691"/>
    <lineage>
        <taxon>Bacteria</taxon>
        <taxon>Pseudomonadati</taxon>
        <taxon>Bacteroidota</taxon>
        <taxon>Flavobacteriia</taxon>
        <taxon>Flavobacteriales</taxon>
        <taxon>Flavobacteriaceae</taxon>
        <taxon>Pricia</taxon>
    </lineage>
</organism>
<keyword evidence="3" id="KW-1185">Reference proteome</keyword>
<dbReference type="Proteomes" id="UP000199109">
    <property type="component" value="Unassembled WGS sequence"/>
</dbReference>
<keyword evidence="1" id="KW-0472">Membrane</keyword>
<reference evidence="2 3" key="1">
    <citation type="submission" date="2016-10" db="EMBL/GenBank/DDBJ databases">
        <authorList>
            <person name="de Groot N.N."/>
        </authorList>
    </citation>
    <scope>NUCLEOTIDE SEQUENCE [LARGE SCALE GENOMIC DNA]</scope>
    <source>
        <strain evidence="2 3">DSM 23421</strain>
    </source>
</reference>
<feature type="transmembrane region" description="Helical" evidence="1">
    <location>
        <begin position="12"/>
        <end position="30"/>
    </location>
</feature>
<protein>
    <submittedName>
        <fullName evidence="2">Uncharacterized protein</fullName>
    </submittedName>
</protein>
<dbReference type="AlphaFoldDB" id="A0A1G7GWD5"/>
<evidence type="ECO:0000313" key="2">
    <source>
        <dbReference type="EMBL" id="SDE92462.1"/>
    </source>
</evidence>
<name>A0A1G7GWD5_9FLAO</name>
<accession>A0A1G7GWD5</accession>
<evidence type="ECO:0000313" key="3">
    <source>
        <dbReference type="Proteomes" id="UP000199109"/>
    </source>
</evidence>
<keyword evidence="1" id="KW-0812">Transmembrane</keyword>
<evidence type="ECO:0000256" key="1">
    <source>
        <dbReference type="SAM" id="Phobius"/>
    </source>
</evidence>